<dbReference type="Gene3D" id="3.10.28.10">
    <property type="entry name" value="Homing endonucleases"/>
    <property type="match status" value="1"/>
</dbReference>
<dbReference type="Pfam" id="PF02650">
    <property type="entry name" value="HTH_WhiA"/>
    <property type="match status" value="1"/>
</dbReference>
<dbReference type="InterPro" id="IPR039518">
    <property type="entry name" value="WhiA_LAGLIDADG_dom"/>
</dbReference>
<dbReference type="Proteomes" id="UP000032809">
    <property type="component" value="Chromosome I"/>
</dbReference>
<dbReference type="GO" id="GO:0051301">
    <property type="term" value="P:cell division"/>
    <property type="evidence" value="ECO:0007669"/>
    <property type="project" value="UniProtKB-KW"/>
</dbReference>
<feature type="domain" description="WhiA LAGLIDADG-like" evidence="5">
    <location>
        <begin position="124"/>
        <end position="214"/>
    </location>
</feature>
<evidence type="ECO:0000313" key="7">
    <source>
        <dbReference type="Proteomes" id="UP000032809"/>
    </source>
</evidence>
<evidence type="ECO:0000259" key="5">
    <source>
        <dbReference type="Pfam" id="PF14527"/>
    </source>
</evidence>
<dbReference type="InterPro" id="IPR023054">
    <property type="entry name" value="Sporulation_regulator_WhiA_C"/>
</dbReference>
<dbReference type="Pfam" id="PF14527">
    <property type="entry name" value="LAGLIDADG_WhiA"/>
    <property type="match status" value="1"/>
</dbReference>
<evidence type="ECO:0000259" key="4">
    <source>
        <dbReference type="Pfam" id="PF02650"/>
    </source>
</evidence>
<evidence type="ECO:0000256" key="2">
    <source>
        <dbReference type="ARBA" id="ARBA00023125"/>
    </source>
</evidence>
<feature type="domain" description="Sporulation regulator WhiA C-terminal" evidence="4">
    <location>
        <begin position="220"/>
        <end position="301"/>
    </location>
</feature>
<organism evidence="6 7">
    <name type="scientific">Defluviitoga tunisiensis</name>
    <dbReference type="NCBI Taxonomy" id="1006576"/>
    <lineage>
        <taxon>Bacteria</taxon>
        <taxon>Thermotogati</taxon>
        <taxon>Thermotogota</taxon>
        <taxon>Thermotogae</taxon>
        <taxon>Petrotogales</taxon>
        <taxon>Petrotogaceae</taxon>
        <taxon>Defluviitoga</taxon>
    </lineage>
</organism>
<protein>
    <submittedName>
        <fullName evidence="6">DNA-binding protein</fullName>
    </submittedName>
</protein>
<name>A0A0C7P3Z0_DEFTU</name>
<dbReference type="PANTHER" id="PTHR37307:SF1">
    <property type="entry name" value="CELL DIVISION PROTEIN WHIA-RELATED"/>
    <property type="match status" value="1"/>
</dbReference>
<gene>
    <name evidence="6" type="primary">whiA</name>
    <name evidence="6" type="ORF">DTL3_1765</name>
</gene>
<dbReference type="RefSeq" id="WP_052670466.1">
    <property type="nucleotide sequence ID" value="NZ_LN824141.1"/>
</dbReference>
<dbReference type="InterPro" id="IPR003802">
    <property type="entry name" value="Sporulation_regulator_WhiA"/>
</dbReference>
<evidence type="ECO:0000256" key="3">
    <source>
        <dbReference type="ARBA" id="ARBA00023306"/>
    </source>
</evidence>
<dbReference type="PANTHER" id="PTHR37307">
    <property type="entry name" value="CELL DIVISION PROTEIN WHIA-RELATED"/>
    <property type="match status" value="1"/>
</dbReference>
<dbReference type="InterPro" id="IPR027434">
    <property type="entry name" value="Homing_endonucl"/>
</dbReference>
<keyword evidence="2 6" id="KW-0238">DNA-binding</keyword>
<dbReference type="NCBIfam" id="TIGR00647">
    <property type="entry name" value="DNA_bind_WhiA"/>
    <property type="match status" value="1"/>
</dbReference>
<evidence type="ECO:0000256" key="1">
    <source>
        <dbReference type="ARBA" id="ARBA00022618"/>
    </source>
</evidence>
<dbReference type="GO" id="GO:0043937">
    <property type="term" value="P:regulation of sporulation"/>
    <property type="evidence" value="ECO:0007669"/>
    <property type="project" value="InterPro"/>
</dbReference>
<dbReference type="STRING" id="1006576.DTL3_1765"/>
<sequence length="311" mass="35454">MYKLSSFSEKVKLSLVNSKILFPEAEFFGFFVGRGESFEYHNEKLIKIKATSMNSLKRLYKITKIFYPEKIEYKSYNDKRLDLGSTGIVYLNKELIEKSLKDFCFSFEKDKFPPFLKKDPLIFGSFLKGLFLSCGSISVKNSYHMEFNLQKINKSFLNDIAKTFRDLVGVKANLLIKDEKAKIYIKAREDILNILELLGAKEAVSELYKLIGVRNIRGNVTRTVNLISANAEKTVKSSLKQINDILTIDKTIGLESLPDDLKQVAFYRLNNREASLSTIAEALGIKKSTLYHKFNKISKIANSLDSAGEND</sequence>
<evidence type="ECO:0000313" key="6">
    <source>
        <dbReference type="EMBL" id="CEP79050.1"/>
    </source>
</evidence>
<accession>A0A0C7P3Z0</accession>
<keyword evidence="1" id="KW-0132">Cell division</keyword>
<dbReference type="OrthoDB" id="401278at2"/>
<dbReference type="HOGENOM" id="CLU_053282_0_1_0"/>
<dbReference type="SUPFAM" id="SSF55608">
    <property type="entry name" value="Homing endonucleases"/>
    <property type="match status" value="1"/>
</dbReference>
<proteinExistence type="predicted"/>
<dbReference type="EMBL" id="LN824141">
    <property type="protein sequence ID" value="CEP79050.1"/>
    <property type="molecule type" value="Genomic_DNA"/>
</dbReference>
<reference evidence="7" key="1">
    <citation type="submission" date="2014-11" db="EMBL/GenBank/DDBJ databases">
        <authorList>
            <person name="Wibberg D."/>
        </authorList>
    </citation>
    <scope>NUCLEOTIDE SEQUENCE [LARGE SCALE GENOMIC DNA]</scope>
    <source>
        <strain evidence="7">L3</strain>
    </source>
</reference>
<dbReference type="GO" id="GO:0003677">
    <property type="term" value="F:DNA binding"/>
    <property type="evidence" value="ECO:0007669"/>
    <property type="project" value="UniProtKB-KW"/>
</dbReference>
<keyword evidence="3" id="KW-0131">Cell cycle</keyword>
<keyword evidence="7" id="KW-1185">Reference proteome</keyword>
<dbReference type="KEGG" id="dtn:DTL3_1765"/>
<dbReference type="AlphaFoldDB" id="A0A0C7P3Z0"/>